<comment type="caution">
    <text evidence="1">The sequence shown here is derived from an EMBL/GenBank/DDBJ whole genome shotgun (WGS) entry which is preliminary data.</text>
</comment>
<proteinExistence type="predicted"/>
<gene>
    <name evidence="1" type="ORF">FSARC_14531</name>
</gene>
<sequence length="506" mass="54987">MTGTAELRLSSAQNAFYKAKHEFQMLQVTLKGSQDAFNAGIEAWKTAKAWEAVGDVLTGIVAVAGGIALACAVPPAGAAGIGEGAAELGAAMEGTEEAVGLWERIKEIVENIQGVYEKLEPYLEKVQELVDSVNKIVELIKSVSSMDDIENNDIDKLKLPSTATSSDDVINSTADWETFRLQMNGLYDGIKEEQIEGADDFFSTINKMAIRGKALLATQIALSSASDAYLTVMQRSIAQKKHTDRLRQAIPQIRGNEKSLEIIKLAFAESLLALRSWIVLDFRQYVAAYVWNSLVTNPPISLDPMKDTGSFLNDAANLQALSAEIYSTVRAQTRVFYLSSGSLDVNNPLQVPPNFIESLKNSRSASFTISCDSPMFQYYGRIRVSKARIFLESSAASDFGLVSLGITLGASMRDLSLENTQTSITGPGGVTASRVLHFVTTESKFGFEYAGNSRDVLMDGAFCGYHDSSSLLLSPFRTWTVVVNSETNLDTLTGITVELTCDATYL</sequence>
<name>A0A8H4SSJ2_9HYPO</name>
<dbReference type="AlphaFoldDB" id="A0A8H4SSJ2"/>
<reference evidence="1" key="2">
    <citation type="submission" date="2020-05" db="EMBL/GenBank/DDBJ databases">
        <authorList>
            <person name="Kim H.-S."/>
            <person name="Proctor R.H."/>
            <person name="Brown D.W."/>
        </authorList>
    </citation>
    <scope>NUCLEOTIDE SEQUENCE</scope>
    <source>
        <strain evidence="1">NRRL 20472</strain>
    </source>
</reference>
<evidence type="ECO:0000313" key="2">
    <source>
        <dbReference type="Proteomes" id="UP000622797"/>
    </source>
</evidence>
<evidence type="ECO:0000313" key="1">
    <source>
        <dbReference type="EMBL" id="KAF4944983.1"/>
    </source>
</evidence>
<reference evidence="1" key="1">
    <citation type="journal article" date="2020" name="BMC Genomics">
        <title>Correction to: Identification and distribution of gene clusters required for synthesis of sphingolipid metabolism inhibitors in diverse species of the filamentous fungus Fusarium.</title>
        <authorList>
            <person name="Kim H.S."/>
            <person name="Lohmar J.M."/>
            <person name="Busman M."/>
            <person name="Brown D.W."/>
            <person name="Naumann T.A."/>
            <person name="Divon H.H."/>
            <person name="Lysoe E."/>
            <person name="Uhlig S."/>
            <person name="Proctor R.H."/>
        </authorList>
    </citation>
    <scope>NUCLEOTIDE SEQUENCE</scope>
    <source>
        <strain evidence="1">NRRL 20472</strain>
    </source>
</reference>
<dbReference type="PANTHER" id="PTHR34714">
    <property type="entry name" value="EGF-LIKE DOMAIN-CONTAINING PROTEIN"/>
    <property type="match status" value="1"/>
</dbReference>
<organism evidence="1 2">
    <name type="scientific">Fusarium sarcochroum</name>
    <dbReference type="NCBI Taxonomy" id="1208366"/>
    <lineage>
        <taxon>Eukaryota</taxon>
        <taxon>Fungi</taxon>
        <taxon>Dikarya</taxon>
        <taxon>Ascomycota</taxon>
        <taxon>Pezizomycotina</taxon>
        <taxon>Sordariomycetes</taxon>
        <taxon>Hypocreomycetidae</taxon>
        <taxon>Hypocreales</taxon>
        <taxon>Nectriaceae</taxon>
        <taxon>Fusarium</taxon>
        <taxon>Fusarium lateritium species complex</taxon>
    </lineage>
</organism>
<keyword evidence="2" id="KW-1185">Reference proteome</keyword>
<dbReference type="PANTHER" id="PTHR34714:SF2">
    <property type="entry name" value="EGF-LIKE DOMAIN-CONTAINING PROTEIN"/>
    <property type="match status" value="1"/>
</dbReference>
<dbReference type="EMBL" id="JABEXW010001269">
    <property type="protein sequence ID" value="KAF4944983.1"/>
    <property type="molecule type" value="Genomic_DNA"/>
</dbReference>
<dbReference type="Proteomes" id="UP000622797">
    <property type="component" value="Unassembled WGS sequence"/>
</dbReference>
<dbReference type="OrthoDB" id="3763773at2759"/>
<accession>A0A8H4SSJ2</accession>
<protein>
    <submittedName>
        <fullName evidence="1">Uncharacterized protein</fullName>
    </submittedName>
</protein>